<proteinExistence type="predicted"/>
<feature type="domain" description="Streptomycin biosynthesis protein StrF" evidence="1">
    <location>
        <begin position="8"/>
        <end position="193"/>
    </location>
</feature>
<dbReference type="EMBL" id="CP123751">
    <property type="protein sequence ID" value="WHQ80275.1"/>
    <property type="molecule type" value="Genomic_DNA"/>
</dbReference>
<dbReference type="Proteomes" id="UP001238155">
    <property type="component" value="Chromosome"/>
</dbReference>
<evidence type="ECO:0000259" key="1">
    <source>
        <dbReference type="Pfam" id="PF13712"/>
    </source>
</evidence>
<evidence type="ECO:0000313" key="3">
    <source>
        <dbReference type="Proteomes" id="UP001238155"/>
    </source>
</evidence>
<protein>
    <submittedName>
        <fullName evidence="2">Glycosyltransferase</fullName>
    </submittedName>
</protein>
<accession>A0AAJ6FVK4</accession>
<dbReference type="AlphaFoldDB" id="A0AAJ6FVK4"/>
<name>A0AAJ6FVK4_9LACO</name>
<dbReference type="InterPro" id="IPR029044">
    <property type="entry name" value="Nucleotide-diphossugar_trans"/>
</dbReference>
<dbReference type="InterPro" id="IPR059123">
    <property type="entry name" value="StrF_dom"/>
</dbReference>
<organism evidence="2 3">
    <name type="scientific">Ligilactobacillus animalis</name>
    <dbReference type="NCBI Taxonomy" id="1605"/>
    <lineage>
        <taxon>Bacteria</taxon>
        <taxon>Bacillati</taxon>
        <taxon>Bacillota</taxon>
        <taxon>Bacilli</taxon>
        <taxon>Lactobacillales</taxon>
        <taxon>Lactobacillaceae</taxon>
        <taxon>Ligilactobacillus</taxon>
    </lineage>
</organism>
<dbReference type="RefSeq" id="WP_283534744.1">
    <property type="nucleotide sequence ID" value="NZ_CP123751.1"/>
</dbReference>
<reference evidence="2" key="1">
    <citation type="submission" date="2023-04" db="EMBL/GenBank/DDBJ databases">
        <title>Four porcine-derived lactic acid bacteria strains analyses and their evaluation as potential probiotics based on genomics.</title>
        <authorList>
            <person name="Niu D."/>
        </authorList>
    </citation>
    <scope>NUCLEOTIDE SEQUENCE</scope>
    <source>
        <strain evidence="2">ZSB1</strain>
    </source>
</reference>
<dbReference type="Pfam" id="PF13712">
    <property type="entry name" value="Glyco_tranf_2_5"/>
    <property type="match status" value="1"/>
</dbReference>
<dbReference type="Gene3D" id="3.90.550.10">
    <property type="entry name" value="Spore Coat Polysaccharide Biosynthesis Protein SpsA, Chain A"/>
    <property type="match status" value="1"/>
</dbReference>
<dbReference type="SUPFAM" id="SSF53448">
    <property type="entry name" value="Nucleotide-diphospho-sugar transferases"/>
    <property type="match status" value="1"/>
</dbReference>
<sequence>MTDPLYSLITIVNKEDVYQAFKAGLEKQTGVDYELIRINNENNEYNSARKAFNDAAKKAKGKYLVFLHPDIRFLNEHALKDVLDQIRSLPKDFGVAGIAGSPQELVDNDRVILTTIIHGGHKEHVGRPITGPTPVQTLDECFFVIARDYWEKQPFPAKEGWHLYAVEQCLLAQKDQRENYVVPAAIWHTSDGKSEDFRYTLQVKQLIKEYRAQTASINTTVKRWPTRGLGAKIFVNTYLAKMYLKYLLKNKRIR</sequence>
<evidence type="ECO:0000313" key="2">
    <source>
        <dbReference type="EMBL" id="WHQ80275.1"/>
    </source>
</evidence>
<gene>
    <name evidence="2" type="ORF">QFF56_00610</name>
</gene>